<evidence type="ECO:0000256" key="1">
    <source>
        <dbReference type="SAM" id="SignalP"/>
    </source>
</evidence>
<feature type="signal peptide" evidence="1">
    <location>
        <begin position="1"/>
        <end position="20"/>
    </location>
</feature>
<name>A0A2P8CYI1_9BACT</name>
<evidence type="ECO:0000313" key="2">
    <source>
        <dbReference type="EMBL" id="PSK90032.1"/>
    </source>
</evidence>
<keyword evidence="3" id="KW-1185">Reference proteome</keyword>
<organism evidence="2 3">
    <name type="scientific">Taibaiella chishuiensis</name>
    <dbReference type="NCBI Taxonomy" id="1434707"/>
    <lineage>
        <taxon>Bacteria</taxon>
        <taxon>Pseudomonadati</taxon>
        <taxon>Bacteroidota</taxon>
        <taxon>Chitinophagia</taxon>
        <taxon>Chitinophagales</taxon>
        <taxon>Chitinophagaceae</taxon>
        <taxon>Taibaiella</taxon>
    </lineage>
</organism>
<sequence>MKFYALLKMSLLLLYCCTLSCSCSKDCKHHRACAAPERQHAQAIDPVIP</sequence>
<dbReference type="AlphaFoldDB" id="A0A2P8CYI1"/>
<feature type="chain" id="PRO_5015116919" evidence="1">
    <location>
        <begin position="21"/>
        <end position="49"/>
    </location>
</feature>
<accession>A0A2P8CYI1</accession>
<dbReference type="EMBL" id="PYGD01000009">
    <property type="protein sequence ID" value="PSK90032.1"/>
    <property type="molecule type" value="Genomic_DNA"/>
</dbReference>
<protein>
    <submittedName>
        <fullName evidence="2">Uncharacterized protein</fullName>
    </submittedName>
</protein>
<dbReference type="Proteomes" id="UP000240572">
    <property type="component" value="Unassembled WGS sequence"/>
</dbReference>
<reference evidence="2 3" key="1">
    <citation type="submission" date="2018-03" db="EMBL/GenBank/DDBJ databases">
        <title>Genomic Encyclopedia of Type Strains, Phase III (KMG-III): the genomes of soil and plant-associated and newly described type strains.</title>
        <authorList>
            <person name="Whitman W."/>
        </authorList>
    </citation>
    <scope>NUCLEOTIDE SEQUENCE [LARGE SCALE GENOMIC DNA]</scope>
    <source>
        <strain evidence="2 3">CGMCC 1.12700</strain>
    </source>
</reference>
<proteinExistence type="predicted"/>
<dbReference type="PROSITE" id="PS51257">
    <property type="entry name" value="PROKAR_LIPOPROTEIN"/>
    <property type="match status" value="1"/>
</dbReference>
<gene>
    <name evidence="2" type="ORF">B0I18_10937</name>
</gene>
<keyword evidence="1" id="KW-0732">Signal</keyword>
<comment type="caution">
    <text evidence="2">The sequence shown here is derived from an EMBL/GenBank/DDBJ whole genome shotgun (WGS) entry which is preliminary data.</text>
</comment>
<evidence type="ECO:0000313" key="3">
    <source>
        <dbReference type="Proteomes" id="UP000240572"/>
    </source>
</evidence>